<proteinExistence type="predicted"/>
<evidence type="ECO:0000313" key="2">
    <source>
        <dbReference type="EMBL" id="KUJ13649.1"/>
    </source>
</evidence>
<dbReference type="GeneID" id="28815067"/>
<dbReference type="InParanoid" id="A0A194X103"/>
<sequence length="236" mass="27366">MIPDPSSQSVSCGTKNRDSSPTPNTMQLVTAEDESEVEVARYMSADVEGNEGDVEGIIVTAGARSVERSIRYLNDSVPDDETEEEVVAVESEKVTSKRQNGFPSVKELPSWFPKNIKKIYRVERHGGALSFKELNLITRYRNLVEIIHRRTWKRYLKAGKARWQLQKVIGRHTSRSLTKAFFEHRKKQFTAWKTKALRAWKKLEKVHRGTLILDETININFRQERMIYAKKLRRSM</sequence>
<protein>
    <submittedName>
        <fullName evidence="2">Uncharacterized protein</fullName>
    </submittedName>
</protein>
<organism evidence="2 3">
    <name type="scientific">Mollisia scopiformis</name>
    <name type="common">Conifer needle endophyte fungus</name>
    <name type="synonym">Phialocephala scopiformis</name>
    <dbReference type="NCBI Taxonomy" id="149040"/>
    <lineage>
        <taxon>Eukaryota</taxon>
        <taxon>Fungi</taxon>
        <taxon>Dikarya</taxon>
        <taxon>Ascomycota</taxon>
        <taxon>Pezizomycotina</taxon>
        <taxon>Leotiomycetes</taxon>
        <taxon>Helotiales</taxon>
        <taxon>Mollisiaceae</taxon>
        <taxon>Mollisia</taxon>
    </lineage>
</organism>
<dbReference type="KEGG" id="psco:LY89DRAFT_144487"/>
<dbReference type="RefSeq" id="XP_018068004.1">
    <property type="nucleotide sequence ID" value="XM_018205341.1"/>
</dbReference>
<accession>A0A194X103</accession>
<reference evidence="2 3" key="1">
    <citation type="submission" date="2015-10" db="EMBL/GenBank/DDBJ databases">
        <title>Full genome of DAOMC 229536 Phialocephala scopiformis, a fungal endophyte of spruce producing the potent anti-insectan compound rugulosin.</title>
        <authorList>
            <consortium name="DOE Joint Genome Institute"/>
            <person name="Walker A.K."/>
            <person name="Frasz S.L."/>
            <person name="Seifert K.A."/>
            <person name="Miller J.D."/>
            <person name="Mondo S.J."/>
            <person name="Labutti K."/>
            <person name="Lipzen A."/>
            <person name="Dockter R."/>
            <person name="Kennedy M."/>
            <person name="Grigoriev I.V."/>
            <person name="Spatafora J.W."/>
        </authorList>
    </citation>
    <scope>NUCLEOTIDE SEQUENCE [LARGE SCALE GENOMIC DNA]</scope>
    <source>
        <strain evidence="2 3">CBS 120377</strain>
    </source>
</reference>
<dbReference type="Proteomes" id="UP000070700">
    <property type="component" value="Unassembled WGS sequence"/>
</dbReference>
<dbReference type="EMBL" id="KQ947421">
    <property type="protein sequence ID" value="KUJ13649.1"/>
    <property type="molecule type" value="Genomic_DNA"/>
</dbReference>
<evidence type="ECO:0000313" key="3">
    <source>
        <dbReference type="Proteomes" id="UP000070700"/>
    </source>
</evidence>
<dbReference type="OrthoDB" id="3546531at2759"/>
<feature type="compositionally biased region" description="Polar residues" evidence="1">
    <location>
        <begin position="1"/>
        <end position="28"/>
    </location>
</feature>
<name>A0A194X103_MOLSC</name>
<keyword evidence="3" id="KW-1185">Reference proteome</keyword>
<evidence type="ECO:0000256" key="1">
    <source>
        <dbReference type="SAM" id="MobiDB-lite"/>
    </source>
</evidence>
<dbReference type="AlphaFoldDB" id="A0A194X103"/>
<feature type="region of interest" description="Disordered" evidence="1">
    <location>
        <begin position="1"/>
        <end position="35"/>
    </location>
</feature>
<gene>
    <name evidence="2" type="ORF">LY89DRAFT_144487</name>
</gene>